<evidence type="ECO:0000313" key="2">
    <source>
        <dbReference type="Proteomes" id="UP000186218"/>
    </source>
</evidence>
<dbReference type="Pfam" id="PF10604">
    <property type="entry name" value="Polyketide_cyc2"/>
    <property type="match status" value="1"/>
</dbReference>
<evidence type="ECO:0000313" key="1">
    <source>
        <dbReference type="EMBL" id="SIS18980.1"/>
    </source>
</evidence>
<dbReference type="Gene3D" id="3.30.530.20">
    <property type="match status" value="1"/>
</dbReference>
<dbReference type="InterPro" id="IPR019587">
    <property type="entry name" value="Polyketide_cyclase/dehydratase"/>
</dbReference>
<proteinExistence type="predicted"/>
<name>A0A1N7H2J8_9NOCA</name>
<dbReference type="InterPro" id="IPR023393">
    <property type="entry name" value="START-like_dom_sf"/>
</dbReference>
<dbReference type="SUPFAM" id="SSF55961">
    <property type="entry name" value="Bet v1-like"/>
    <property type="match status" value="1"/>
</dbReference>
<dbReference type="Proteomes" id="UP000186218">
    <property type="component" value="Unassembled WGS sequence"/>
</dbReference>
<keyword evidence="2" id="KW-1185">Reference proteome</keyword>
<protein>
    <submittedName>
        <fullName evidence="1">Polyketide cyclase / dehydrase and lipid transport</fullName>
    </submittedName>
</protein>
<dbReference type="EMBL" id="FTNT01000011">
    <property type="protein sequence ID" value="SIS18980.1"/>
    <property type="molecule type" value="Genomic_DNA"/>
</dbReference>
<dbReference type="AlphaFoldDB" id="A0A1N7H2J8"/>
<gene>
    <name evidence="1" type="ORF">SAMN05445060_3410</name>
</gene>
<accession>A0A1N7H2J8</accession>
<dbReference type="STRING" id="1344003.SAMN05445060_3410"/>
<sequence length="171" mass="18452">MVTWLATRPLPPAPVICSVEGHHPRKDPALAGVNVSVDSAMAPATAWSLASDLKRFDEWMTIFAGWKGEVPATIEKGTQVSSAIKVKGFRNVIRWTVTRYDEPHLIELSGKGRGGVKIDLAMKVTPTGKGSSFDVSAELRGGLLNGPVGSFVARMMDSDVRRSVTNLSQLH</sequence>
<reference evidence="1 2" key="1">
    <citation type="submission" date="2017-01" db="EMBL/GenBank/DDBJ databases">
        <authorList>
            <person name="Mah S.A."/>
            <person name="Swanson W.J."/>
            <person name="Moy G.W."/>
            <person name="Vacquier V.D."/>
        </authorList>
    </citation>
    <scope>NUCLEOTIDE SEQUENCE [LARGE SCALE GENOMIC DNA]</scope>
    <source>
        <strain evidence="1 2">CPCC 203464</strain>
    </source>
</reference>
<organism evidence="1 2">
    <name type="scientific">Williamsia sterculiae</name>
    <dbReference type="NCBI Taxonomy" id="1344003"/>
    <lineage>
        <taxon>Bacteria</taxon>
        <taxon>Bacillati</taxon>
        <taxon>Actinomycetota</taxon>
        <taxon>Actinomycetes</taxon>
        <taxon>Mycobacteriales</taxon>
        <taxon>Nocardiaceae</taxon>
        <taxon>Williamsia</taxon>
    </lineage>
</organism>